<feature type="transmembrane region" description="Helical" evidence="1">
    <location>
        <begin position="219"/>
        <end position="238"/>
    </location>
</feature>
<feature type="transmembrane region" description="Helical" evidence="1">
    <location>
        <begin position="6"/>
        <end position="24"/>
    </location>
</feature>
<name>A0A0N4ZT70_PARTI</name>
<dbReference type="Pfam" id="PF10326">
    <property type="entry name" value="7TM_GPCR_Str"/>
    <property type="match status" value="2"/>
</dbReference>
<keyword evidence="2" id="KW-1185">Reference proteome</keyword>
<feature type="transmembrane region" description="Helical" evidence="1">
    <location>
        <begin position="179"/>
        <end position="198"/>
    </location>
</feature>
<evidence type="ECO:0000313" key="3">
    <source>
        <dbReference type="WBParaSite" id="PTRK_0001170050.1"/>
    </source>
</evidence>
<evidence type="ECO:0000256" key="1">
    <source>
        <dbReference type="SAM" id="Phobius"/>
    </source>
</evidence>
<keyword evidence="1" id="KW-1133">Transmembrane helix</keyword>
<protein>
    <submittedName>
        <fullName evidence="3">G_PROTEIN_RECEP_F1_2 domain-containing protein</fullName>
    </submittedName>
</protein>
<feature type="transmembrane region" description="Helical" evidence="1">
    <location>
        <begin position="77"/>
        <end position="104"/>
    </location>
</feature>
<dbReference type="InterPro" id="IPR019428">
    <property type="entry name" value="7TM_GPCR_serpentine_rcpt_Str"/>
</dbReference>
<organism evidence="2 3">
    <name type="scientific">Parastrongyloides trichosuri</name>
    <name type="common">Possum-specific nematode worm</name>
    <dbReference type="NCBI Taxonomy" id="131310"/>
    <lineage>
        <taxon>Eukaryota</taxon>
        <taxon>Metazoa</taxon>
        <taxon>Ecdysozoa</taxon>
        <taxon>Nematoda</taxon>
        <taxon>Chromadorea</taxon>
        <taxon>Rhabditida</taxon>
        <taxon>Tylenchina</taxon>
        <taxon>Panagrolaimomorpha</taxon>
        <taxon>Strongyloidoidea</taxon>
        <taxon>Strongyloididae</taxon>
        <taxon>Parastrongyloides</taxon>
    </lineage>
</organism>
<dbReference type="Proteomes" id="UP000038045">
    <property type="component" value="Unplaced"/>
</dbReference>
<accession>A0A0N4ZT70</accession>
<dbReference type="SUPFAM" id="SSF81321">
    <property type="entry name" value="Family A G protein-coupled receptor-like"/>
    <property type="match status" value="1"/>
</dbReference>
<dbReference type="WBParaSite" id="PTRK_0001170050.1">
    <property type="protein sequence ID" value="PTRK_0001170050.1"/>
    <property type="gene ID" value="PTRK_0001170050"/>
</dbReference>
<sequence>MKYSDIIISILGLIFNFTLIFLVIKIKSEEFTIYKRIVFFTTSYDILFCIVIVPMHISMEPHDGYILIYGHGENNFMFAMAILLCLFFASFGNNIIIFFYRYLIIRRNYCLSKKQYFLLHLVNIIYCFGGVPLWINAFYSANRTFSKEKKSLIPYCFNLSFDNKMEIYFLMIKFQTNEGILLALHISLLCFLICLENVMSKKSKELYKQLNITMIMQAITPLIICALPILIIILWSLLKVNLNGISTIFFITFKLVPLLNSIVTIWFINIIKRTLFDMFRKLQFCEKRIIRLNKCVKKPNTNISS</sequence>
<dbReference type="PANTHER" id="PTHR45907:SF16">
    <property type="entry name" value="SERPENTINE RECEPTOR, CLASS J"/>
    <property type="match status" value="1"/>
</dbReference>
<feature type="transmembrane region" description="Helical" evidence="1">
    <location>
        <begin position="36"/>
        <end position="57"/>
    </location>
</feature>
<feature type="transmembrane region" description="Helical" evidence="1">
    <location>
        <begin position="116"/>
        <end position="135"/>
    </location>
</feature>
<dbReference type="Gene3D" id="1.20.1070.10">
    <property type="entry name" value="Rhodopsin 7-helix transmembrane proteins"/>
    <property type="match status" value="1"/>
</dbReference>
<proteinExistence type="predicted"/>
<feature type="transmembrane region" description="Helical" evidence="1">
    <location>
        <begin position="244"/>
        <end position="271"/>
    </location>
</feature>
<dbReference type="PANTHER" id="PTHR45907">
    <property type="entry name" value="SERPENTINE RECEPTOR, CLASS J"/>
    <property type="match status" value="1"/>
</dbReference>
<keyword evidence="1" id="KW-0812">Transmembrane</keyword>
<keyword evidence="1" id="KW-0472">Membrane</keyword>
<dbReference type="InterPro" id="IPR019423">
    <property type="entry name" value="7TM_GPCR_serpentine_rcpt_Srj"/>
</dbReference>
<evidence type="ECO:0000313" key="2">
    <source>
        <dbReference type="Proteomes" id="UP000038045"/>
    </source>
</evidence>
<reference evidence="3" key="1">
    <citation type="submission" date="2017-02" db="UniProtKB">
        <authorList>
            <consortium name="WormBaseParasite"/>
        </authorList>
    </citation>
    <scope>IDENTIFICATION</scope>
</reference>
<dbReference type="AlphaFoldDB" id="A0A0N4ZT70"/>